<keyword evidence="2" id="KW-0732">Signal</keyword>
<dbReference type="Proteomes" id="UP000193498">
    <property type="component" value="Unassembled WGS sequence"/>
</dbReference>
<dbReference type="AlphaFoldDB" id="A0A1Y1YBF8"/>
<keyword evidence="1" id="KW-0719">Serine esterase</keyword>
<evidence type="ECO:0000256" key="3">
    <source>
        <dbReference type="ARBA" id="ARBA00022801"/>
    </source>
</evidence>
<name>A0A1Y1YBF8_9FUNG</name>
<organism evidence="4 5">
    <name type="scientific">Basidiobolus meristosporus CBS 931.73</name>
    <dbReference type="NCBI Taxonomy" id="1314790"/>
    <lineage>
        <taxon>Eukaryota</taxon>
        <taxon>Fungi</taxon>
        <taxon>Fungi incertae sedis</taxon>
        <taxon>Zoopagomycota</taxon>
        <taxon>Entomophthoromycotina</taxon>
        <taxon>Basidiobolomycetes</taxon>
        <taxon>Basidiobolales</taxon>
        <taxon>Basidiobolaceae</taxon>
        <taxon>Basidiobolus</taxon>
    </lineage>
</organism>
<dbReference type="EMBL" id="MCFE01000179">
    <property type="protein sequence ID" value="ORX95339.1"/>
    <property type="molecule type" value="Genomic_DNA"/>
</dbReference>
<evidence type="ECO:0000313" key="4">
    <source>
        <dbReference type="EMBL" id="ORX95339.1"/>
    </source>
</evidence>
<dbReference type="OrthoDB" id="424610at2759"/>
<dbReference type="SUPFAM" id="SSF53474">
    <property type="entry name" value="alpha/beta-Hydrolases"/>
    <property type="match status" value="1"/>
</dbReference>
<keyword evidence="3 4" id="KW-0378">Hydrolase</keyword>
<evidence type="ECO:0000256" key="2">
    <source>
        <dbReference type="ARBA" id="ARBA00022729"/>
    </source>
</evidence>
<dbReference type="PANTHER" id="PTHR43037">
    <property type="entry name" value="UNNAMED PRODUCT-RELATED"/>
    <property type="match status" value="1"/>
</dbReference>
<dbReference type="InterPro" id="IPR029058">
    <property type="entry name" value="AB_hydrolase_fold"/>
</dbReference>
<evidence type="ECO:0000256" key="1">
    <source>
        <dbReference type="ARBA" id="ARBA00022487"/>
    </source>
</evidence>
<dbReference type="GO" id="GO:0005576">
    <property type="term" value="C:extracellular region"/>
    <property type="evidence" value="ECO:0007669"/>
    <property type="project" value="InterPro"/>
</dbReference>
<sequence length="384" mass="42677">MNPNPVTVNCSGDSTSGQPTFILKTMINTSLTANKLFQLRVMLTFPHRVSITGLASHSLILLSLLNVSAFQIPFPSADLASLAEPTAIGTRAKALSWKEDEFVNLKPGDYVFNFTDDLVRGQPREFLVHVPELLSTRKKIPIVFGLHGMGDNPENFAHGTGMDLAADKYHFLSVYPKGSASTLDSTSYTWNANRLVDTLGREKIDFERVFTFGFSAGGAMSYAWACHNNGLGVDEDGASLIKFRGIAPMSGSEDTLPILIALLGSMANTCDYMFNSTNAFSVLHFHGTSDPLFPYRYKIYLPIGYKIKTALETITFWSSEKYQCKISSIGFHKGPVTQHLYQDCLDSEESHVQVSLIETQRGRHSWPPVQYINASEFIWNFLNE</sequence>
<keyword evidence="5" id="KW-1185">Reference proteome</keyword>
<dbReference type="GO" id="GO:0052689">
    <property type="term" value="F:carboxylic ester hydrolase activity"/>
    <property type="evidence" value="ECO:0007669"/>
    <property type="project" value="UniProtKB-KW"/>
</dbReference>
<accession>A0A1Y1YBF8</accession>
<dbReference type="Gene3D" id="3.40.50.1820">
    <property type="entry name" value="alpha/beta hydrolase"/>
    <property type="match status" value="1"/>
</dbReference>
<protein>
    <submittedName>
        <fullName evidence="4">Alpha/beta-hydrolase</fullName>
    </submittedName>
</protein>
<gene>
    <name evidence="4" type="ORF">K493DRAFT_372306</name>
</gene>
<evidence type="ECO:0000313" key="5">
    <source>
        <dbReference type="Proteomes" id="UP000193498"/>
    </source>
</evidence>
<dbReference type="InterPro" id="IPR050955">
    <property type="entry name" value="Plant_Biomass_Hydrol_Est"/>
</dbReference>
<dbReference type="InParanoid" id="A0A1Y1YBF8"/>
<dbReference type="PANTHER" id="PTHR43037:SF5">
    <property type="entry name" value="FERULOYL ESTERASE"/>
    <property type="match status" value="1"/>
</dbReference>
<comment type="caution">
    <text evidence="4">The sequence shown here is derived from an EMBL/GenBank/DDBJ whole genome shotgun (WGS) entry which is preliminary data.</text>
</comment>
<proteinExistence type="predicted"/>
<dbReference type="InterPro" id="IPR010126">
    <property type="entry name" value="Esterase_phb"/>
</dbReference>
<reference evidence="4 5" key="1">
    <citation type="submission" date="2016-07" db="EMBL/GenBank/DDBJ databases">
        <title>Pervasive Adenine N6-methylation of Active Genes in Fungi.</title>
        <authorList>
            <consortium name="DOE Joint Genome Institute"/>
            <person name="Mondo S.J."/>
            <person name="Dannebaum R.O."/>
            <person name="Kuo R.C."/>
            <person name="Labutti K."/>
            <person name="Haridas S."/>
            <person name="Kuo A."/>
            <person name="Salamov A."/>
            <person name="Ahrendt S.R."/>
            <person name="Lipzen A."/>
            <person name="Sullivan W."/>
            <person name="Andreopoulos W.B."/>
            <person name="Clum A."/>
            <person name="Lindquist E."/>
            <person name="Daum C."/>
            <person name="Ramamoorthy G.K."/>
            <person name="Gryganskyi A."/>
            <person name="Culley D."/>
            <person name="Magnuson J.K."/>
            <person name="James T.Y."/>
            <person name="O'Malley M.A."/>
            <person name="Stajich J.E."/>
            <person name="Spatafora J.W."/>
            <person name="Visel A."/>
            <person name="Grigoriev I.V."/>
        </authorList>
    </citation>
    <scope>NUCLEOTIDE SEQUENCE [LARGE SCALE GENOMIC DNA]</scope>
    <source>
        <strain evidence="4 5">CBS 931.73</strain>
    </source>
</reference>
<dbReference type="Pfam" id="PF10503">
    <property type="entry name" value="Esterase_PHB"/>
    <property type="match status" value="1"/>
</dbReference>